<evidence type="ECO:0000259" key="14">
    <source>
        <dbReference type="PROSITE" id="PS50222"/>
    </source>
</evidence>
<dbReference type="InterPro" id="IPR011009">
    <property type="entry name" value="Kinase-like_dom_sf"/>
</dbReference>
<feature type="transmembrane region" description="Helical" evidence="12">
    <location>
        <begin position="2672"/>
        <end position="2698"/>
    </location>
</feature>
<comment type="cofactor">
    <cofactor evidence="1">
        <name>Mg(2+)</name>
        <dbReference type="ChEBI" id="CHEBI:18420"/>
    </cofactor>
</comment>
<dbReference type="PROSITE" id="PS50222">
    <property type="entry name" value="EF_HAND_2"/>
    <property type="match status" value="1"/>
</dbReference>
<dbReference type="Pfam" id="PF00069">
    <property type="entry name" value="Pkinase"/>
    <property type="match status" value="1"/>
</dbReference>
<comment type="similarity">
    <text evidence="10">Belongs to the protein kinase superfamily. Ser/Thr protein kinase family. CDPK subfamily.</text>
</comment>
<feature type="compositionally biased region" description="Low complexity" evidence="11">
    <location>
        <begin position="445"/>
        <end position="458"/>
    </location>
</feature>
<feature type="transmembrane region" description="Helical" evidence="12">
    <location>
        <begin position="2756"/>
        <end position="2779"/>
    </location>
</feature>
<keyword evidence="9" id="KW-0233">DNA recombination</keyword>
<dbReference type="Gene3D" id="1.10.510.10">
    <property type="entry name" value="Transferase(Phosphotransferase) domain 1"/>
    <property type="match status" value="1"/>
</dbReference>
<feature type="region of interest" description="Disordered" evidence="11">
    <location>
        <begin position="2002"/>
        <end position="2038"/>
    </location>
</feature>
<dbReference type="Gene3D" id="1.25.40.20">
    <property type="entry name" value="Ankyrin repeat-containing domain"/>
    <property type="match status" value="1"/>
</dbReference>
<keyword evidence="12" id="KW-1133">Transmembrane helix</keyword>
<dbReference type="InterPro" id="IPR011010">
    <property type="entry name" value="DNA_brk_join_enz"/>
</dbReference>
<feature type="region of interest" description="Disordered" evidence="11">
    <location>
        <begin position="398"/>
        <end position="479"/>
    </location>
</feature>
<feature type="compositionally biased region" description="Polar residues" evidence="11">
    <location>
        <begin position="276"/>
        <end position="292"/>
    </location>
</feature>
<feature type="compositionally biased region" description="Basic and acidic residues" evidence="11">
    <location>
        <begin position="310"/>
        <end position="337"/>
    </location>
</feature>
<dbReference type="Gene3D" id="1.10.443.10">
    <property type="entry name" value="Intergrase catalytic core"/>
    <property type="match status" value="1"/>
</dbReference>
<feature type="compositionally biased region" description="Basic and acidic residues" evidence="11">
    <location>
        <begin position="406"/>
        <end position="416"/>
    </location>
</feature>
<dbReference type="PROSITE" id="PS50011">
    <property type="entry name" value="PROTEIN_KINASE_DOM"/>
    <property type="match status" value="1"/>
</dbReference>
<comment type="subunit">
    <text evidence="2">Monomer.</text>
</comment>
<dbReference type="GO" id="GO:0006310">
    <property type="term" value="P:DNA recombination"/>
    <property type="evidence" value="ECO:0007669"/>
    <property type="project" value="UniProtKB-KW"/>
</dbReference>
<feature type="compositionally biased region" description="Basic and acidic residues" evidence="11">
    <location>
        <begin position="252"/>
        <end position="275"/>
    </location>
</feature>
<feature type="compositionally biased region" description="Acidic residues" evidence="11">
    <location>
        <begin position="3429"/>
        <end position="3439"/>
    </location>
</feature>
<feature type="region of interest" description="Disordered" evidence="11">
    <location>
        <begin position="3406"/>
        <end position="3450"/>
    </location>
</feature>
<dbReference type="FunFam" id="1.10.510.10:FF:000571">
    <property type="entry name" value="Maternal embryonic leucine zipper kinase"/>
    <property type="match status" value="1"/>
</dbReference>
<evidence type="ECO:0000256" key="2">
    <source>
        <dbReference type="ARBA" id="ARBA00011245"/>
    </source>
</evidence>
<keyword evidence="12" id="KW-0812">Transmembrane</keyword>
<keyword evidence="5" id="KW-0547">Nucleotide-binding</keyword>
<feature type="domain" description="Protein kinase" evidence="13">
    <location>
        <begin position="602"/>
        <end position="863"/>
    </location>
</feature>
<feature type="transmembrane region" description="Helical" evidence="12">
    <location>
        <begin position="1073"/>
        <end position="1091"/>
    </location>
</feature>
<dbReference type="GO" id="GO:0005509">
    <property type="term" value="F:calcium ion binding"/>
    <property type="evidence" value="ECO:0007669"/>
    <property type="project" value="InterPro"/>
</dbReference>
<dbReference type="EMBL" id="LSRX01000195">
    <property type="protein sequence ID" value="OLQ05080.1"/>
    <property type="molecule type" value="Genomic_DNA"/>
</dbReference>
<evidence type="ECO:0000256" key="10">
    <source>
        <dbReference type="ARBA" id="ARBA00024334"/>
    </source>
</evidence>
<dbReference type="InterPro" id="IPR036770">
    <property type="entry name" value="Ankyrin_rpt-contain_sf"/>
</dbReference>
<evidence type="ECO:0000256" key="4">
    <source>
        <dbReference type="ARBA" id="ARBA00022679"/>
    </source>
</evidence>
<dbReference type="PANTHER" id="PTHR24349">
    <property type="entry name" value="SERINE/THREONINE-PROTEIN KINASE"/>
    <property type="match status" value="1"/>
</dbReference>
<evidence type="ECO:0000259" key="13">
    <source>
        <dbReference type="PROSITE" id="PS50011"/>
    </source>
</evidence>
<name>A0A1Q9ECB5_SYMMI</name>
<feature type="transmembrane region" description="Helical" evidence="12">
    <location>
        <begin position="1035"/>
        <end position="1053"/>
    </location>
</feature>
<protein>
    <submittedName>
        <fullName evidence="15">Uncharacterized protein</fullName>
    </submittedName>
</protein>
<organism evidence="15 16">
    <name type="scientific">Symbiodinium microadriaticum</name>
    <name type="common">Dinoflagellate</name>
    <name type="synonym">Zooxanthella microadriatica</name>
    <dbReference type="NCBI Taxonomy" id="2951"/>
    <lineage>
        <taxon>Eukaryota</taxon>
        <taxon>Sar</taxon>
        <taxon>Alveolata</taxon>
        <taxon>Dinophyceae</taxon>
        <taxon>Suessiales</taxon>
        <taxon>Symbiodiniaceae</taxon>
        <taxon>Symbiodinium</taxon>
    </lineage>
</organism>
<dbReference type="SUPFAM" id="SSF56112">
    <property type="entry name" value="Protein kinase-like (PK-like)"/>
    <property type="match status" value="1"/>
</dbReference>
<dbReference type="CDD" id="cd05117">
    <property type="entry name" value="STKc_CAMK"/>
    <property type="match status" value="1"/>
</dbReference>
<dbReference type="SUPFAM" id="SSF56349">
    <property type="entry name" value="DNA breaking-rejoining enzymes"/>
    <property type="match status" value="1"/>
</dbReference>
<feature type="region of interest" description="Disordered" evidence="11">
    <location>
        <begin position="4833"/>
        <end position="4859"/>
    </location>
</feature>
<feature type="region of interest" description="Disordered" evidence="11">
    <location>
        <begin position="3762"/>
        <end position="3792"/>
    </location>
</feature>
<comment type="caution">
    <text evidence="15">The sequence shown here is derived from an EMBL/GenBank/DDBJ whole genome shotgun (WGS) entry which is preliminary data.</text>
</comment>
<dbReference type="InterPro" id="IPR013762">
    <property type="entry name" value="Integrase-like_cat_sf"/>
</dbReference>
<dbReference type="Pfam" id="PF00023">
    <property type="entry name" value="Ank"/>
    <property type="match status" value="1"/>
</dbReference>
<evidence type="ECO:0000256" key="9">
    <source>
        <dbReference type="ARBA" id="ARBA00023172"/>
    </source>
</evidence>
<evidence type="ECO:0000313" key="15">
    <source>
        <dbReference type="EMBL" id="OLQ05080.1"/>
    </source>
</evidence>
<feature type="region of interest" description="Disordered" evidence="11">
    <location>
        <begin position="3660"/>
        <end position="3705"/>
    </location>
</feature>
<dbReference type="OrthoDB" id="63989at2759"/>
<dbReference type="Proteomes" id="UP000186817">
    <property type="component" value="Unassembled WGS sequence"/>
</dbReference>
<dbReference type="PROSITE" id="PS00018">
    <property type="entry name" value="EF_HAND_1"/>
    <property type="match status" value="1"/>
</dbReference>
<dbReference type="InterPro" id="IPR000719">
    <property type="entry name" value="Prot_kinase_dom"/>
</dbReference>
<dbReference type="InterPro" id="IPR011992">
    <property type="entry name" value="EF-hand-dom_pair"/>
</dbReference>
<dbReference type="SUPFAM" id="SSF47473">
    <property type="entry name" value="EF-hand"/>
    <property type="match status" value="1"/>
</dbReference>
<feature type="domain" description="EF-hand" evidence="14">
    <location>
        <begin position="1397"/>
        <end position="1432"/>
    </location>
</feature>
<evidence type="ECO:0000256" key="6">
    <source>
        <dbReference type="ARBA" id="ARBA00022777"/>
    </source>
</evidence>
<dbReference type="GO" id="GO:0015074">
    <property type="term" value="P:DNA integration"/>
    <property type="evidence" value="ECO:0007669"/>
    <property type="project" value="InterPro"/>
</dbReference>
<keyword evidence="3" id="KW-0723">Serine/threonine-protein kinase</keyword>
<dbReference type="GO" id="GO:0005524">
    <property type="term" value="F:ATP binding"/>
    <property type="evidence" value="ECO:0007669"/>
    <property type="project" value="UniProtKB-KW"/>
</dbReference>
<evidence type="ECO:0000256" key="3">
    <source>
        <dbReference type="ARBA" id="ARBA00022527"/>
    </source>
</evidence>
<feature type="compositionally biased region" description="Basic and acidic residues" evidence="11">
    <location>
        <begin position="3695"/>
        <end position="3705"/>
    </location>
</feature>
<keyword evidence="7" id="KW-0106">Calcium</keyword>
<dbReference type="SMART" id="SM00248">
    <property type="entry name" value="ANK"/>
    <property type="match status" value="4"/>
</dbReference>
<dbReference type="Gene3D" id="1.10.238.10">
    <property type="entry name" value="EF-hand"/>
    <property type="match status" value="1"/>
</dbReference>
<evidence type="ECO:0000256" key="5">
    <source>
        <dbReference type="ARBA" id="ARBA00022741"/>
    </source>
</evidence>
<feature type="region of interest" description="Disordered" evidence="11">
    <location>
        <begin position="211"/>
        <end position="382"/>
    </location>
</feature>
<feature type="compositionally biased region" description="Low complexity" evidence="11">
    <location>
        <begin position="3302"/>
        <end position="3312"/>
    </location>
</feature>
<sequence length="6067" mass="666070">MALLASDVKVASAGAQGSRERPVPLSADHWQQVDEALDVLVGVLQAGHTKDANMLAAELRCHLLSLQRNDHLWQEELEENKKSVANLRQELKDTTGKLDEVIHELKEADASKTRAEVELKNISQKTLESKEAQVQIQSQRQQLLAEQERLETQRLQQEEMRRLAALEERRQEALRQEAERQRLAELQRLQREAEEKLRREELLEKRLESIRRQEEEKEKRAAAMQQEELRRKETEQQSQSQQQDFLPSECDEVSRNEHLKQVAEDQEHQDGRNSEEVPQQQAMQTNEEALQQSREHLPEDAAGLAGPCAQEEHCNQEELDMKREKVEDLDSQEERMCKTQVLEQEPSSRQSQEEELRTVATNLAELEGQDHGKEPPLQEPALCQDAVELPRVALRGFQPVPVKFVEAPEKEIRPDASPEDGCSDLTEIDAATEPLHSDDQSQPSQAEQTEQALPEAAPAEPPQAKEPKRPSCSPDMMWGHDREQYRGELFLELGRRLGRTDQDQRPSAEVEAPTASASASLVAAEAALRAAAQQRMASVQKLTKGPTCVQTLCAPLHDHPSSAPGPEPQPPADNPLAMTGWPLRCWEGLCKRLQSNRLEDFYQLDTALGSGAFCTVYLGSCKKTGDQAAVKIFKRSSESQDTGTREAFETEKSMLETVRHPNVIELLSWFFDESAWHLVVEVCSGGELLDKVAEAGYLTERLASILMKQICDPLAFLHQQHVCHRDLKPEHFLFARPGPLEQVPLKIIDFGLACRFDDGQMFHDSPGTVMYVAPEILSKGYQPPFCDLWSYGVVAYLTMSGISPFDADTAKQVARNIRKVNYTFDAPCWGHVSAEGKDFLSQLLQKDVHVRLTAEGAQTHRWISEAAPGATAEALPMMDQLEKWIKENRLSRELYKKHFSCVGREDLQLCFLRDAAKIGRNKLGICRSLFQQQELGIQSRGTWVDDTNQEPCYQEERVLDMVLDWLGCIAHTPVPRPQDQEACRNATARVHLNKGQVPTIARSLSPVRIVASGSTASYNGHPAQHSAANLALSCLPYLAVSASAIASAMASVFRTVSISKKRSFGAMVRRMRFLPVAFLLSLSALAVAVLVQRRHGGEQRQVPNRSLSRWCFTSFSVGTSCPQHVVSSEMPPDSEFAYDMEKEDGQGSDYDSGSSAFTSAFVAGAAIAFISRARRRGVRKVVRWVYSCACRAAAHVAPRAVRQRLCSSWSNAVTAPAAPMPMSKPSLMFLKRQSHSLLSEESEESPDNFARYRRRMPRVHTLPAEMSACPTLLSRLSAHSCKAAGHPEDDADASSPASSPTKRIDVAKVPGITELARLYDGLPRSSEGDASFATVQEAVKELNRRYQVGFHAGDAEQLHTMLTESGKEPLSRQSFAVGTRDLLLALRGTHHQLTLAQLRVVMATAFERFDLDGDGILSVDEFSAALHSFNIKLGAAESKALLRFLAPNNGHSLHLERKDLAAAERAQNLQDQLDTAIAGAKDKMEDSFDWSNAVEVTSSLLQAAQEPGSPSTRAKRVLTAACGDKNASRVADAAELAATVAGAAMVLLAHTHVSDAADMNTAVQWVEQVRTAADVFGGAVNDLFQSGPMGPVLISGVLGAAKALGSQELVALDENEALLYAKSFHRKGCSTSCFHKLLACGGCRWGEAAAGQSLLATGCEELRILVRGKAIIHEHGQAVQVLPPTIIRKGSAEEVIAAEASTYVAWDAAKLRELLVNVKDKELVSLVQSMLKEAGCLEQPVVCEPSPAQSAPEQPSADGWLSPVCEALKLQAKRKGLASCTHFNEGLHCILQKEHTSVREKMDQCRALFVNCVDELVDGLEAVVDMAGACSALVALWTKAEMTPDNMLQMAPILVLMTLGGKKYCHGDAGKVAYRDLDQDSTLVYVVLAMALMNRQNMLGARLDACSGQMVDIELLAMLQTDKLTLQPFRVLAAPAEGQAPVCVHADSSQAVGMTSGAAWQPVHAGVLTARGVPVQKECTQPSRGLSPVPMRFRSLVVPAATHHPTQGSGDCHAQATAGDRSQHRQPPTPGAGAREMPGIGLARYPQAENTIPVFRPQKIASQSGSVQAPVSQQVELLRQTPGSPVYAARQLPLAGSFVAPAARPILEPWPGRPMQEVPVPQRAVSPVRQVRWPRHPAVDASRSCEGPGRGSFQLMDEMPLPEVPQRAASPLRPVRWLHTADPSFSCNSDAGHANGERPEETRYVGVARLADHVRRFPQTVQTISGGTVRNVTMEPVDVPKKSSTKHLQLLHLTRPVVSIAMGSRCCTPQPEPIPGSCDPNNCSMMVHPCLFPMYVVKVSDFLQMEGPPQAHDALMDQGLLHEWHPGMFVVFISHQWIGAGHPDPSGSQTAVLRGAFSSFIDGSLQVEPDLISMDISSIWTTSEGSERGTGGVDLEDRFKALEMMLTTEMEMAVQPLRDRVQVLEEKLGLAENLSETDGLSVSVQVTVASPKNMHDVISMKEEATDKSRPSYLKVRSVDSQDVDAVTEDDMQVTFNRDIWTYFALVGLGRIGSWDACFTFILALVSLAMQAAFVMILMSEFFLERPFEEKVELARIWRTSVAHDSRHMDLAQTSLTSRVCRGDGALIVSTTQAELVEEINKFLGLGLDDFEPSSFSPGTMLSVLCILLWCMRVYKDLRRMGLVMEAWSWIPRSDYTIMNETFGFTELSENRFYGFGSILFVCFAMDCLLLVAGIRLLASTTSISSLILDAVALEAILDIDDFMFHALAPLRARLLIQGLEPMQVKISQIRSQVESGFNFCLLASALVLPYLFMLAPLGLSMQAVKYELCGGTQEFVVAYNQDIQMTYALRTQSERGIELLPSEVAVEEFKHSSEALPRYMVFSATSQAFDTDQVRTMAEEASTFPICFETQVLQETGRVYRDPVAMSLIEPRFQSMVARFGRNATTCEEMQDLCYLPEARMLRYLCGATCGCASAGTSTWYKVARQGCSESCLKEAEAETACTDVAATSEGWRSFWMNYVPVVSSFFGQNLAQANMLTMLNQTVQAMLSEGCPRLLVNDTDFVTSVKWCEGFPDLFRPVAFLCMDSDIAQLKARVFVYKSACVSHVQTYSCEEIANGYIFFDWFAIPQITARKQGVNENVTKSDAALAVQSIPAYVEVSAEVSALRKELSAVKLLVSGLEVEGISPSLYPLQGLVPPRLLFVFDCHEEVCPPTSQFRTAIAEVVAIGVFEGQLLVCLPQTAWHRLSARRLLAPGSLKKGVHCEVVAGSSEDPAQAHAAYRLKVWLGLLSDSLVGEISYEEGDEPACCFKGFGPLAAVNMVPFGPALSSIASEHFAFVTAAEGGSEAPDGAEAAGDEHPEEDELSWEDRLTGLESGLTRMQQSIEQLLAAEKGKPTLPVEQASQGGGVGPIKGKAVLPGLDPTVVVAARQAGIPEEQLRRMSDLAMTGAGQKTARPSPAKAKAKPRDALDESEEEAEDASPPDGPALSDPVSQAVVTMSKILAGMQKDREKSNDLEHLLDRADGGGGEGAGGLGATRSKAAAYQKLRALLRNAPEQISASIESLMAEDFAQVQSGPRQEATVCSARGWIEHRSHLQQYAGPIRNAWLLGGIVDAINSGSPEQAKAMALLGIASLDQASIDGGNWLLASEYSLESAPPFSAFQRPRTLDPLESKQTRLLDQRWISLFMSRLKERDAFHSAKRNLTGGGAASGSVLNGDAPKGGQPDPPRRPPRKPRTKGEGKGDGEKSCLSALHATASPRLKIEQEVDEGGLGIAGVRGPQVCSGVLPAAPAADAVSFGRSKSLPASEAHKPSPPAVLQSNLAGGSEASTVSAPGARAPTVVSSDLWSQFFDALSRSDGPFSSFFHSLRLLPGAELGPTSSNGSRASRRVWPMPLPYPSLLLGGAGKARDSLQLGCNAVVLTLNWLYLGQPRVCPGGHFLHLGAELTPKQRKAVLALERNVAVWNSAGSFGPKGMGRSASKFEVLEDLLFACQDEWASSINDPPTQEARLKATQPTYARPVEPSRLNFPGRPSFDPVPFLDNANRQVYKDPLLFARPLAPDASLPKVRVHATRANAIKLLEVLDASGRLKLVPASELRPRLRNGVFALAKDEARDRMILDARAPNSVEDTECRWVRSLGTLEQLQFFILPPDCNLESHTEDLREFYHSFIISHQRCLRNALAAEFSYDQVKHLSCCPSGNQDRLVPCLATMAMGDCNAVAMGQCSHLACILRSTTLQLRDFVCLQQRPPRPGQVAAGLLIDDFVLLDPVPKVPRGLADAESPERVDPPGVGILKQVIAGYESAGLPRHAGKATSRSLVGEFWGGLLDGVEGRLRPHPRRTVPLASFLVKVVAGGISSVGMLEILAGGLVSALQLRRRLLCLLEEIYSAQRQQSRDVFVPVTGPLASELLCCAALVCQADIDMRAPGAPVVLCTDSSSSKEAAVVASVPPTFSLEASRHGLQRGLWNKLLSPLQAYLRETGELEDGEEMQSGESYDSHPLWETLCRALQFRALGPVRSRDRRVHINIGEVRAAIFGEERVGMQHGACRYIHLQDSQVALACFVKGRSCSPSINKELRRSVPFHLSHGVRPSFGFIRSRFNPSDDPTREVCLREPEIELPTWLREAFEGRFAEFDRFLTEHGVHPSQMTGLPDEAELLPDGPVDLRCSKEVRANRRSQGPEIFAKHLLGLSHVKPSDGLALFRKLPKETPSRESQPRGQACSFSAGVFVHGGVLGLRRNCLEYPESVQVFTGLIRDACPELLFSSFTVNQNVETLPHTDSHNADWEPNCVLALSSFRKGGIWTEVQDGTQPRLHKGQRRFGEILDLQTGPKLLDPKRLHATEGWRGTRVVLIAYTVRSLEKLSDAQRKTAEALGFKLPKPVEPGTETQALAEAPRSPSRHTVRPAVLPSADELKSRASSFGHGFDPPNLCGGSLRVEPAPLLPFSRSTRLSSAVLDLLNSFPPGRFLYSSVFPDLATAFRSGPGWLDLFSGFRGFGKGLVALAPCWVLCLDVAHDWSENLLGTELQDQLLWLTEEGAFRGFSAGPPSGSFSSAAGRAFRTSEHPQGRPGLSAESFAKVQTDNDLLSFLVGLAALATELKLVYLIENPRNSWMWKQAVWGLENQGDFLADMCVFGTRWKKATRVRTNGSLRGKRMLCGCNVAHKILRGRDKTTGVSWTKLSEAYPRRFSALLASASASDAGWLGERRSLDVARCAKCTGARIGEATKPGPRKARAPRPPLVLRDIRLVEPGTARLRAQTWKSFRSWLESGAGADSWGSVRRSPELLVQMLIIFGQFMYDSGGSLQNFRQLLAHAQVEVPGARAIMRPAWDQVTRWERLEPTKHRTPMPEPIMLAMCALALSWNWDAWAAVTLFCFYGACRIGEILKAERRDFLTPVDLLSQDGRFYLCIRDPKTRGRGPRVQHVAVNFDGALRDFFLRTWSSLKKGDKLFCGSPWMYRKRWDSLLRALGIPAHFRLTPGGLRGGGAVSAYRRGDPVSAIQWRMRLQHLGTLAFYLQEVSALSVIPQLHPTVRSKDLFIALVPELTHAGTRTLEVQRGKPCNYTSWLSRGWCRAELWCRLLSNKRNTSVIVVYSAREAQFIFPLDWQQNLIADGQFTVESDRECVVQLGEMAVESKIQHLAVEGPLKGYRFYKAMRNKLLGQPRQDLSLDAFLSSFNFESVEAAINDDSGMDGMATAVFAGAVNILRRLVEKRGDPNRRMRGMGELGYYDTQTLLMVAAKSSQPADVLSSLIELHADPCAVSRSGINCAFLARSPGQVKVLLEARMDVSSSFEVHGACSFADPSTVKAILAARASVNSQGEGYTPLHACAMFCRGNRFAPEIATLLIQQRADVNAPAVPNGYFDWECRCARLVAALAGFENASYVTRMLASIPRITPLGTAAFIGDEHLCQILLDNGADMRPNVRAAWTDWCRANHPKVQNVPKAAKRFAATDFQAGRPIVSFADAVMRPLVETTARLLYRICATAVYDLLARVRTFFVGAITEPLHCRSQDFSGVFTSISNAQFQQAWNITRELYRQRHGLDDDTVFTVDPKEQALRIFRGKCRNRATRQVRVWADIPTIILHAPARPCSTSWFQLAVFDKPMGRHWARQFH</sequence>
<reference evidence="15 16" key="1">
    <citation type="submission" date="2016-02" db="EMBL/GenBank/DDBJ databases">
        <title>Genome analysis of coral dinoflagellate symbionts highlights evolutionary adaptations to a symbiotic lifestyle.</title>
        <authorList>
            <person name="Aranda M."/>
            <person name="Li Y."/>
            <person name="Liew Y.J."/>
            <person name="Baumgarten S."/>
            <person name="Simakov O."/>
            <person name="Wilson M."/>
            <person name="Piel J."/>
            <person name="Ashoor H."/>
            <person name="Bougouffa S."/>
            <person name="Bajic V.B."/>
            <person name="Ryu T."/>
            <person name="Ravasi T."/>
            <person name="Bayer T."/>
            <person name="Micklem G."/>
            <person name="Kim H."/>
            <person name="Bhak J."/>
            <person name="Lajeunesse T.C."/>
            <person name="Voolstra C.R."/>
        </authorList>
    </citation>
    <scope>NUCLEOTIDE SEQUENCE [LARGE SCALE GENOMIC DNA]</scope>
    <source>
        <strain evidence="15 16">CCMP2467</strain>
    </source>
</reference>
<feature type="region of interest" description="Disordered" evidence="11">
    <location>
        <begin position="3302"/>
        <end position="3322"/>
    </location>
</feature>
<gene>
    <name evidence="15" type="ORF">AK812_SmicGene11775</name>
</gene>
<keyword evidence="16" id="KW-1185">Reference proteome</keyword>
<dbReference type="InterPro" id="IPR002110">
    <property type="entry name" value="Ankyrin_rpt"/>
</dbReference>
<proteinExistence type="inferred from homology"/>
<evidence type="ECO:0000313" key="16">
    <source>
        <dbReference type="Proteomes" id="UP000186817"/>
    </source>
</evidence>
<dbReference type="InterPro" id="IPR018247">
    <property type="entry name" value="EF_Hand_1_Ca_BS"/>
</dbReference>
<keyword evidence="12" id="KW-0472">Membrane</keyword>
<accession>A0A1Q9ECB5</accession>
<dbReference type="InterPro" id="IPR050205">
    <property type="entry name" value="CDPK_Ser/Thr_kinases"/>
</dbReference>
<dbReference type="GO" id="GO:0003677">
    <property type="term" value="F:DNA binding"/>
    <property type="evidence" value="ECO:0007669"/>
    <property type="project" value="InterPro"/>
</dbReference>
<keyword evidence="8" id="KW-0067">ATP-binding</keyword>
<evidence type="ECO:0000256" key="8">
    <source>
        <dbReference type="ARBA" id="ARBA00022840"/>
    </source>
</evidence>
<dbReference type="InterPro" id="IPR002048">
    <property type="entry name" value="EF_hand_dom"/>
</dbReference>
<dbReference type="SUPFAM" id="SSF48403">
    <property type="entry name" value="Ankyrin repeat"/>
    <property type="match status" value="1"/>
</dbReference>
<feature type="compositionally biased region" description="Basic and acidic residues" evidence="11">
    <location>
        <begin position="211"/>
        <end position="235"/>
    </location>
</feature>
<feature type="compositionally biased region" description="Polar residues" evidence="11">
    <location>
        <begin position="3776"/>
        <end position="3790"/>
    </location>
</feature>
<evidence type="ECO:0000256" key="1">
    <source>
        <dbReference type="ARBA" id="ARBA00001946"/>
    </source>
</evidence>
<evidence type="ECO:0000256" key="11">
    <source>
        <dbReference type="SAM" id="MobiDB-lite"/>
    </source>
</evidence>
<evidence type="ECO:0000256" key="12">
    <source>
        <dbReference type="SAM" id="Phobius"/>
    </source>
</evidence>
<keyword evidence="6" id="KW-0418">Kinase</keyword>
<keyword evidence="4" id="KW-0808">Transferase</keyword>
<dbReference type="GO" id="GO:0004674">
    <property type="term" value="F:protein serine/threonine kinase activity"/>
    <property type="evidence" value="ECO:0007669"/>
    <property type="project" value="UniProtKB-KW"/>
</dbReference>
<evidence type="ECO:0000256" key="7">
    <source>
        <dbReference type="ARBA" id="ARBA00022837"/>
    </source>
</evidence>